<feature type="domain" description="AB hydrolase-1" evidence="2">
    <location>
        <begin position="16"/>
        <end position="273"/>
    </location>
</feature>
<keyword evidence="1" id="KW-0378">Hydrolase</keyword>
<comment type="caution">
    <text evidence="3">The sequence shown here is derived from an EMBL/GenBank/DDBJ whole genome shotgun (WGS) entry which is preliminary data.</text>
</comment>
<gene>
    <name evidence="3" type="ORF">AN218_22475</name>
</gene>
<dbReference type="InterPro" id="IPR000073">
    <property type="entry name" value="AB_hydrolase_1"/>
</dbReference>
<dbReference type="PANTHER" id="PTHR43798:SF31">
    <property type="entry name" value="AB HYDROLASE SUPERFAMILY PROTEIN YCLE"/>
    <property type="match status" value="1"/>
</dbReference>
<dbReference type="EMBL" id="LJGW01000377">
    <property type="protein sequence ID" value="OEV09338.1"/>
    <property type="molecule type" value="Genomic_DNA"/>
</dbReference>
<evidence type="ECO:0000313" key="4">
    <source>
        <dbReference type="Proteomes" id="UP000176005"/>
    </source>
</evidence>
<dbReference type="AlphaFoldDB" id="A0A1E7KZF3"/>
<keyword evidence="4" id="KW-1185">Reference proteome</keyword>
<dbReference type="InterPro" id="IPR050266">
    <property type="entry name" value="AB_hydrolase_sf"/>
</dbReference>
<organism evidence="3 4">
    <name type="scientific">Streptomyces nanshensis</name>
    <dbReference type="NCBI Taxonomy" id="518642"/>
    <lineage>
        <taxon>Bacteria</taxon>
        <taxon>Bacillati</taxon>
        <taxon>Actinomycetota</taxon>
        <taxon>Actinomycetes</taxon>
        <taxon>Kitasatosporales</taxon>
        <taxon>Streptomycetaceae</taxon>
        <taxon>Streptomyces</taxon>
    </lineage>
</organism>
<dbReference type="Proteomes" id="UP000176005">
    <property type="component" value="Unassembled WGS sequence"/>
</dbReference>
<evidence type="ECO:0000313" key="3">
    <source>
        <dbReference type="EMBL" id="OEV09338.1"/>
    </source>
</evidence>
<evidence type="ECO:0000259" key="2">
    <source>
        <dbReference type="Pfam" id="PF12697"/>
    </source>
</evidence>
<proteinExistence type="predicted"/>
<sequence>MRGTLCAPRDAKVLQLLLHGYTYDRHYWQFPHKPATYSYARAANQRGYATLAIDRLGSGQSTHPPSAAVTYQANADAVHQVIQAARAGKFGTTYEKIVLVGHSFGSMTSYLEAGQYQDVNAVIATGAGRDINVPAAGVIAAGLKPAILDPKFASAGLDPGYVTLSRSNHKMFFNQANAEADVVDHDYEFRQASSLVEISTGLPYSITSNAARINVPVLTINGSEDPLFCGPPTSQDCSSSKALARSQQSFFGAHATVEGSVIQGGGHSFNLERTAPKTFDEMLDFSERHVAP</sequence>
<dbReference type="GO" id="GO:0016020">
    <property type="term" value="C:membrane"/>
    <property type="evidence" value="ECO:0007669"/>
    <property type="project" value="TreeGrafter"/>
</dbReference>
<dbReference type="PANTHER" id="PTHR43798">
    <property type="entry name" value="MONOACYLGLYCEROL LIPASE"/>
    <property type="match status" value="1"/>
</dbReference>
<dbReference type="GO" id="GO:0016787">
    <property type="term" value="F:hydrolase activity"/>
    <property type="evidence" value="ECO:0007669"/>
    <property type="project" value="UniProtKB-KW"/>
</dbReference>
<dbReference type="InterPro" id="IPR029058">
    <property type="entry name" value="AB_hydrolase_fold"/>
</dbReference>
<name>A0A1E7KZF3_9ACTN</name>
<dbReference type="Pfam" id="PF12697">
    <property type="entry name" value="Abhydrolase_6"/>
    <property type="match status" value="1"/>
</dbReference>
<protein>
    <recommendedName>
        <fullName evidence="2">AB hydrolase-1 domain-containing protein</fullName>
    </recommendedName>
</protein>
<dbReference type="Gene3D" id="3.40.50.1820">
    <property type="entry name" value="alpha/beta hydrolase"/>
    <property type="match status" value="1"/>
</dbReference>
<evidence type="ECO:0000256" key="1">
    <source>
        <dbReference type="ARBA" id="ARBA00022801"/>
    </source>
</evidence>
<dbReference type="SUPFAM" id="SSF53474">
    <property type="entry name" value="alpha/beta-Hydrolases"/>
    <property type="match status" value="1"/>
</dbReference>
<accession>A0A1E7KZF3</accession>
<reference evidence="3 4" key="1">
    <citation type="journal article" date="2016" name="Front. Microbiol.">
        <title>Comparative Genomics Analysis of Streptomyces Species Reveals Their Adaptation to the Marine Environment and Their Diversity at the Genomic Level.</title>
        <authorList>
            <person name="Tian X."/>
            <person name="Zhang Z."/>
            <person name="Yang T."/>
            <person name="Chen M."/>
            <person name="Li J."/>
            <person name="Chen F."/>
            <person name="Yang J."/>
            <person name="Li W."/>
            <person name="Zhang B."/>
            <person name="Zhang Z."/>
            <person name="Wu J."/>
            <person name="Zhang C."/>
            <person name="Long L."/>
            <person name="Xiao J."/>
        </authorList>
    </citation>
    <scope>NUCLEOTIDE SEQUENCE [LARGE SCALE GENOMIC DNA]</scope>
    <source>
        <strain evidence="3 4">SCSIO 10429</strain>
    </source>
</reference>